<feature type="binding site" evidence="6">
    <location>
        <position position="100"/>
    </location>
    <ligand>
        <name>a divalent metal cation</name>
        <dbReference type="ChEBI" id="CHEBI:60240"/>
        <label>1</label>
    </ligand>
</feature>
<dbReference type="Pfam" id="PF00557">
    <property type="entry name" value="Peptidase_M24"/>
    <property type="match status" value="1"/>
</dbReference>
<dbReference type="InterPro" id="IPR000994">
    <property type="entry name" value="Pept_M24"/>
</dbReference>
<evidence type="ECO:0000259" key="8">
    <source>
        <dbReference type="Pfam" id="PF00557"/>
    </source>
</evidence>
<evidence type="ECO:0000256" key="4">
    <source>
        <dbReference type="ARBA" id="ARBA00022723"/>
    </source>
</evidence>
<dbReference type="GO" id="GO:0004239">
    <property type="term" value="F:initiator methionyl aminopeptidase activity"/>
    <property type="evidence" value="ECO:0007669"/>
    <property type="project" value="UniProtKB-UniRule"/>
</dbReference>
<keyword evidence="3 6" id="KW-0645">Protease</keyword>
<name>A0A2T0LYD9_9PSEU</name>
<dbReference type="InterPro" id="IPR001714">
    <property type="entry name" value="Pept_M24_MAP"/>
</dbReference>
<feature type="binding site" evidence="6">
    <location>
        <position position="207"/>
    </location>
    <ligand>
        <name>a divalent metal cation</name>
        <dbReference type="ChEBI" id="CHEBI:60240"/>
        <label>2</label>
        <note>catalytic</note>
    </ligand>
</feature>
<feature type="domain" description="Peptidase M24" evidence="8">
    <location>
        <begin position="12"/>
        <end position="246"/>
    </location>
</feature>
<dbReference type="PANTHER" id="PTHR43330:SF27">
    <property type="entry name" value="METHIONINE AMINOPEPTIDASE"/>
    <property type="match status" value="1"/>
</dbReference>
<keyword evidence="5 6" id="KW-0378">Hydrolase</keyword>
<feature type="binding site" evidence="6">
    <location>
        <position position="174"/>
    </location>
    <ligand>
        <name>a divalent metal cation</name>
        <dbReference type="ChEBI" id="CHEBI:60240"/>
        <label>2</label>
        <note>catalytic</note>
    </ligand>
</feature>
<feature type="binding site" evidence="6">
    <location>
        <position position="83"/>
    </location>
    <ligand>
        <name>substrate</name>
    </ligand>
</feature>
<protein>
    <recommendedName>
        <fullName evidence="6 7">Methionine aminopeptidase</fullName>
        <shortName evidence="6">MAP</shortName>
        <shortName evidence="6">MetAP</shortName>
        <ecNumber evidence="6 7">3.4.11.18</ecNumber>
    </recommendedName>
    <alternativeName>
        <fullName evidence="6">Peptidase M</fullName>
    </alternativeName>
</protein>
<dbReference type="HAMAP" id="MF_01974">
    <property type="entry name" value="MetAP_1"/>
    <property type="match status" value="1"/>
</dbReference>
<dbReference type="InterPro" id="IPR036005">
    <property type="entry name" value="Creatinase/aminopeptidase-like"/>
</dbReference>
<feature type="binding site" evidence="6">
    <location>
        <position position="111"/>
    </location>
    <ligand>
        <name>a divalent metal cation</name>
        <dbReference type="ChEBI" id="CHEBI:60240"/>
        <label>1</label>
    </ligand>
</feature>
<dbReference type="GO" id="GO:0005829">
    <property type="term" value="C:cytosol"/>
    <property type="evidence" value="ECO:0007669"/>
    <property type="project" value="TreeGrafter"/>
</dbReference>
<gene>
    <name evidence="6" type="primary">map</name>
    <name evidence="9" type="ORF">B0I33_103143</name>
</gene>
<feature type="binding site" evidence="6">
    <location>
        <position position="239"/>
    </location>
    <ligand>
        <name>a divalent metal cation</name>
        <dbReference type="ChEBI" id="CHEBI:60240"/>
        <label>1</label>
    </ligand>
</feature>
<feature type="binding site" evidence="6">
    <location>
        <position position="111"/>
    </location>
    <ligand>
        <name>a divalent metal cation</name>
        <dbReference type="ChEBI" id="CHEBI:60240"/>
        <label>2</label>
        <note>catalytic</note>
    </ligand>
</feature>
<comment type="caution">
    <text evidence="9">The sequence shown here is derived from an EMBL/GenBank/DDBJ whole genome shotgun (WGS) entry which is preliminary data.</text>
</comment>
<evidence type="ECO:0000256" key="1">
    <source>
        <dbReference type="ARBA" id="ARBA00002521"/>
    </source>
</evidence>
<keyword evidence="2 6" id="KW-0031">Aminopeptidase</keyword>
<keyword evidence="4 6" id="KW-0479">Metal-binding</keyword>
<dbReference type="RefSeq" id="WP_106177827.1">
    <property type="nucleotide sequence ID" value="NZ_PVNH01000003.1"/>
</dbReference>
<evidence type="ECO:0000256" key="7">
    <source>
        <dbReference type="RuleBase" id="RU003653"/>
    </source>
</evidence>
<evidence type="ECO:0000313" key="10">
    <source>
        <dbReference type="Proteomes" id="UP000238362"/>
    </source>
</evidence>
<keyword evidence="10" id="KW-1185">Reference proteome</keyword>
<evidence type="ECO:0000256" key="2">
    <source>
        <dbReference type="ARBA" id="ARBA00022438"/>
    </source>
</evidence>
<dbReference type="PRINTS" id="PR00599">
    <property type="entry name" value="MAPEPTIDASE"/>
</dbReference>
<comment type="cofactor">
    <cofactor evidence="6">
        <name>Co(2+)</name>
        <dbReference type="ChEBI" id="CHEBI:48828"/>
    </cofactor>
    <cofactor evidence="6">
        <name>Zn(2+)</name>
        <dbReference type="ChEBI" id="CHEBI:29105"/>
    </cofactor>
    <cofactor evidence="6">
        <name>Mn(2+)</name>
        <dbReference type="ChEBI" id="CHEBI:29035"/>
    </cofactor>
    <cofactor evidence="6">
        <name>Fe(2+)</name>
        <dbReference type="ChEBI" id="CHEBI:29033"/>
    </cofactor>
    <text evidence="6">Binds 2 divalent metal cations per subunit. Has a high-affinity and a low affinity metal-binding site. The true nature of the physiological cofactor is under debate. The enzyme is active with cobalt, zinc, manganese or divalent iron ions. Most likely, methionine aminopeptidases function as mononuclear Fe(2+)-metalloproteases under physiological conditions, and the catalytically relevant metal-binding site has been assigned to the histidine-containing high-affinity site.</text>
</comment>
<evidence type="ECO:0000256" key="6">
    <source>
        <dbReference type="HAMAP-Rule" id="MF_01974"/>
    </source>
</evidence>
<dbReference type="Gene3D" id="3.90.230.10">
    <property type="entry name" value="Creatinase/methionine aminopeptidase superfamily"/>
    <property type="match status" value="1"/>
</dbReference>
<dbReference type="InterPro" id="IPR002467">
    <property type="entry name" value="Pept_M24A_MAP1"/>
</dbReference>
<sequence>MIELKSPGEIDAMRVAGKVVATALRAVREGAAVGTSLRELDEIAASVLADAGAGSPFLHYHPGFAPSPFPAVLCTSVNDAVVHGVPTNYRLRDGDLLSIDFGAEVDGWHGDAATSFVVGTADPGDLDLIATTERALAAGIEAARPGNRLGDIGHAIGGVGRAAGYGMLADHGGHGIGRAMHEAPSVPNEGRPGRGLRLRPGMVIAIEPMLIAGGGDSYRVAADGWTLHTVDGSRAAHAEHTVAITADGPRILTTE</sequence>
<feature type="binding site" evidence="6">
    <location>
        <position position="181"/>
    </location>
    <ligand>
        <name>substrate</name>
    </ligand>
</feature>
<evidence type="ECO:0000313" key="9">
    <source>
        <dbReference type="EMBL" id="PRX49110.1"/>
    </source>
</evidence>
<accession>A0A2T0LYD9</accession>
<dbReference type="Proteomes" id="UP000238362">
    <property type="component" value="Unassembled WGS sequence"/>
</dbReference>
<dbReference type="EMBL" id="PVNH01000003">
    <property type="protein sequence ID" value="PRX49110.1"/>
    <property type="molecule type" value="Genomic_DNA"/>
</dbReference>
<evidence type="ECO:0000256" key="3">
    <source>
        <dbReference type="ARBA" id="ARBA00022670"/>
    </source>
</evidence>
<dbReference type="OrthoDB" id="9802055at2"/>
<dbReference type="SUPFAM" id="SSF55920">
    <property type="entry name" value="Creatinase/aminopeptidase"/>
    <property type="match status" value="1"/>
</dbReference>
<dbReference type="CDD" id="cd01086">
    <property type="entry name" value="MetAP1"/>
    <property type="match status" value="1"/>
</dbReference>
<reference evidence="9 10" key="1">
    <citation type="submission" date="2018-03" db="EMBL/GenBank/DDBJ databases">
        <title>Genomic Encyclopedia of Type Strains, Phase III (KMG-III): the genomes of soil and plant-associated and newly described type strains.</title>
        <authorList>
            <person name="Whitman W."/>
        </authorList>
    </citation>
    <scope>NUCLEOTIDE SEQUENCE [LARGE SCALE GENOMIC DNA]</scope>
    <source>
        <strain evidence="9 10">CGMCC 4.7125</strain>
    </source>
</reference>
<organism evidence="9 10">
    <name type="scientific">Prauserella shujinwangii</name>
    <dbReference type="NCBI Taxonomy" id="1453103"/>
    <lineage>
        <taxon>Bacteria</taxon>
        <taxon>Bacillati</taxon>
        <taxon>Actinomycetota</taxon>
        <taxon>Actinomycetes</taxon>
        <taxon>Pseudonocardiales</taxon>
        <taxon>Pseudonocardiaceae</taxon>
        <taxon>Prauserella</taxon>
    </lineage>
</organism>
<dbReference type="GO" id="GO:0006508">
    <property type="term" value="P:proteolysis"/>
    <property type="evidence" value="ECO:0007669"/>
    <property type="project" value="UniProtKB-KW"/>
</dbReference>
<comment type="function">
    <text evidence="1 6">Removes the N-terminal methionine from nascent proteins. The N-terminal methionine is often cleaved when the second residue in the primary sequence is small and uncharged (Met-Ala-, Cys, Gly, Pro, Ser, Thr, or Val). Requires deformylation of the N(alpha)-formylated initiator methionine before it can be hydrolyzed.</text>
</comment>
<feature type="binding site" evidence="6">
    <location>
        <position position="239"/>
    </location>
    <ligand>
        <name>a divalent metal cation</name>
        <dbReference type="ChEBI" id="CHEBI:60240"/>
        <label>2</label>
        <note>catalytic</note>
    </ligand>
</feature>
<dbReference type="EC" id="3.4.11.18" evidence="6 7"/>
<dbReference type="GO" id="GO:0070006">
    <property type="term" value="F:metalloaminopeptidase activity"/>
    <property type="evidence" value="ECO:0007669"/>
    <property type="project" value="UniProtKB-UniRule"/>
</dbReference>
<evidence type="ECO:0000256" key="5">
    <source>
        <dbReference type="ARBA" id="ARBA00022801"/>
    </source>
</evidence>
<comment type="subunit">
    <text evidence="6">Monomer.</text>
</comment>
<comment type="catalytic activity">
    <reaction evidence="6 7">
        <text>Release of N-terminal amino acids, preferentially methionine, from peptides and arylamides.</text>
        <dbReference type="EC" id="3.4.11.18"/>
    </reaction>
</comment>
<proteinExistence type="inferred from homology"/>
<dbReference type="AlphaFoldDB" id="A0A2T0LYD9"/>
<dbReference type="PANTHER" id="PTHR43330">
    <property type="entry name" value="METHIONINE AMINOPEPTIDASE"/>
    <property type="match status" value="1"/>
</dbReference>
<comment type="similarity">
    <text evidence="6">Belongs to the peptidase M24A family. Methionine aminopeptidase type 1 subfamily.</text>
</comment>
<dbReference type="NCBIfam" id="TIGR00500">
    <property type="entry name" value="met_pdase_I"/>
    <property type="match status" value="1"/>
</dbReference>
<dbReference type="GO" id="GO:0046872">
    <property type="term" value="F:metal ion binding"/>
    <property type="evidence" value="ECO:0007669"/>
    <property type="project" value="UniProtKB-UniRule"/>
</dbReference>